<dbReference type="InterPro" id="IPR050539">
    <property type="entry name" value="ThrE_Dicarb/AminoAcid_Exp"/>
</dbReference>
<dbReference type="Pfam" id="PF12821">
    <property type="entry name" value="ThrE_2"/>
    <property type="match status" value="1"/>
</dbReference>
<evidence type="ECO:0000256" key="2">
    <source>
        <dbReference type="ARBA" id="ARBA00022475"/>
    </source>
</evidence>
<feature type="domain" description="Threonine/Serine exporter ThrE" evidence="9">
    <location>
        <begin position="7"/>
        <end position="132"/>
    </location>
</feature>
<dbReference type="Proteomes" id="UP000515909">
    <property type="component" value="Chromosome"/>
</dbReference>
<evidence type="ECO:0000256" key="1">
    <source>
        <dbReference type="ARBA" id="ARBA00004651"/>
    </source>
</evidence>
<dbReference type="OrthoDB" id="9810047at2"/>
<comment type="subcellular location">
    <subcellularLocation>
        <location evidence="1">Cell membrane</location>
        <topology evidence="1">Multi-pass membrane protein</topology>
    </subcellularLocation>
</comment>
<keyword evidence="3" id="KW-0997">Cell inner membrane</keyword>
<evidence type="ECO:0000313" key="10">
    <source>
        <dbReference type="EMBL" id="MVB10517.1"/>
    </source>
</evidence>
<organism evidence="10 12">
    <name type="scientific">Caproicibacter fermentans</name>
    <dbReference type="NCBI Taxonomy" id="2576756"/>
    <lineage>
        <taxon>Bacteria</taxon>
        <taxon>Bacillati</taxon>
        <taxon>Bacillota</taxon>
        <taxon>Clostridia</taxon>
        <taxon>Eubacteriales</taxon>
        <taxon>Acutalibacteraceae</taxon>
        <taxon>Caproicibacter</taxon>
    </lineage>
</organism>
<keyword evidence="6 8" id="KW-0472">Membrane</keyword>
<feature type="transmembrane region" description="Helical" evidence="8">
    <location>
        <begin position="115"/>
        <end position="137"/>
    </location>
</feature>
<dbReference type="RefSeq" id="WP_066647324.1">
    <property type="nucleotide sequence ID" value="NZ_CP060286.1"/>
</dbReference>
<evidence type="ECO:0000313" key="11">
    <source>
        <dbReference type="EMBL" id="QNK40130.1"/>
    </source>
</evidence>
<evidence type="ECO:0000256" key="5">
    <source>
        <dbReference type="ARBA" id="ARBA00022989"/>
    </source>
</evidence>
<dbReference type="PANTHER" id="PTHR34390:SF1">
    <property type="entry name" value="SUCCINATE TRANSPORTER SUBUNIT YJJB-RELATED"/>
    <property type="match status" value="1"/>
</dbReference>
<evidence type="ECO:0000256" key="3">
    <source>
        <dbReference type="ARBA" id="ARBA00022519"/>
    </source>
</evidence>
<proteinExistence type="inferred from homology"/>
<evidence type="ECO:0000259" key="9">
    <source>
        <dbReference type="Pfam" id="PF12821"/>
    </source>
</evidence>
<dbReference type="Proteomes" id="UP000469440">
    <property type="component" value="Unassembled WGS sequence"/>
</dbReference>
<dbReference type="AlphaFoldDB" id="A0A6N8HYG7"/>
<gene>
    <name evidence="10" type="ORF">CAFE_12080</name>
    <name evidence="11" type="ORF">HCR03_15800</name>
</gene>
<keyword evidence="2" id="KW-1003">Cell membrane</keyword>
<keyword evidence="4 8" id="KW-0812">Transmembrane</keyword>
<comment type="similarity">
    <text evidence="7">Belongs to the ThrE exporter (TC 2.A.79) family.</text>
</comment>
<dbReference type="InterPro" id="IPR024528">
    <property type="entry name" value="ThrE_2"/>
</dbReference>
<evidence type="ECO:0000313" key="13">
    <source>
        <dbReference type="Proteomes" id="UP000515909"/>
    </source>
</evidence>
<dbReference type="EMBL" id="VWXL01000036">
    <property type="protein sequence ID" value="MVB10517.1"/>
    <property type="molecule type" value="Genomic_DNA"/>
</dbReference>
<name>A0A6N8HYG7_9FIRM</name>
<feature type="transmembrane region" description="Helical" evidence="8">
    <location>
        <begin position="6"/>
        <end position="23"/>
    </location>
</feature>
<protein>
    <submittedName>
        <fullName evidence="10">Threonine/Serine exporter, ThrE</fullName>
    </submittedName>
    <submittedName>
        <fullName evidence="11">Threonine/serine exporter family protein</fullName>
    </submittedName>
</protein>
<dbReference type="KEGG" id="cfem:HCR03_15800"/>
<keyword evidence="5 8" id="KW-1133">Transmembrane helix</keyword>
<evidence type="ECO:0000256" key="6">
    <source>
        <dbReference type="ARBA" id="ARBA00023136"/>
    </source>
</evidence>
<evidence type="ECO:0000256" key="7">
    <source>
        <dbReference type="ARBA" id="ARBA00034125"/>
    </source>
</evidence>
<feature type="transmembrane region" description="Helical" evidence="8">
    <location>
        <begin position="28"/>
        <end position="46"/>
    </location>
</feature>
<accession>A0A6N8HYG7</accession>
<dbReference type="GO" id="GO:0015744">
    <property type="term" value="P:succinate transport"/>
    <property type="evidence" value="ECO:0007669"/>
    <property type="project" value="TreeGrafter"/>
</dbReference>
<evidence type="ECO:0000256" key="4">
    <source>
        <dbReference type="ARBA" id="ARBA00022692"/>
    </source>
</evidence>
<evidence type="ECO:0000313" key="12">
    <source>
        <dbReference type="Proteomes" id="UP000469440"/>
    </source>
</evidence>
<accession>A0A7G8T939</accession>
<reference evidence="10 12" key="1">
    <citation type="submission" date="2019-09" db="EMBL/GenBank/DDBJ databases">
        <title>Genome sequence of Clostridium sp. EA1.</title>
        <authorList>
            <person name="Poehlein A."/>
            <person name="Bengelsdorf F.R."/>
            <person name="Daniel R."/>
        </authorList>
    </citation>
    <scope>NUCLEOTIDE SEQUENCE [LARGE SCALE GENOMIC DNA]</scope>
    <source>
        <strain evidence="10 12">EA1</strain>
    </source>
</reference>
<keyword evidence="12" id="KW-1185">Reference proteome</keyword>
<dbReference type="EMBL" id="CP060286">
    <property type="protein sequence ID" value="QNK40130.1"/>
    <property type="molecule type" value="Genomic_DNA"/>
</dbReference>
<dbReference type="GO" id="GO:0005886">
    <property type="term" value="C:plasma membrane"/>
    <property type="evidence" value="ECO:0007669"/>
    <property type="project" value="UniProtKB-SubCell"/>
</dbReference>
<reference evidence="11 13" key="2">
    <citation type="submission" date="2020-08" db="EMBL/GenBank/DDBJ databases">
        <title>The isolate Caproiciproducens sp. 7D4C2 produces n-caproate at mildly acidic conditions from hexoses: genome and rBOX comparison with related strains and chain-elongating bacteria.</title>
        <authorList>
            <person name="Esquivel-Elizondo S."/>
            <person name="Bagci C."/>
            <person name="Temovska M."/>
            <person name="Jeon B.S."/>
            <person name="Bessarab I."/>
            <person name="Williams R.B.H."/>
            <person name="Huson D.H."/>
            <person name="Angenent L.T."/>
        </authorList>
    </citation>
    <scope>NUCLEOTIDE SEQUENCE [LARGE SCALE GENOMIC DNA]</scope>
    <source>
        <strain evidence="11 13">7D4C2</strain>
    </source>
</reference>
<sequence length="146" mass="16172">MEIFLSCLWAYAACIAFCFLFNIRGRALTIASFGGFLGWLCFSLLSPLHNDMIQYFIATVVTAVYSESMARFAKKPATEFQIIALLPFVPGGGIFYTMEYVVIGNNSMFLSTGLHTLGIAGALAMGVLLVSTLVRLFHIARTHREW</sequence>
<dbReference type="PANTHER" id="PTHR34390">
    <property type="entry name" value="UPF0442 PROTEIN YJJB-RELATED"/>
    <property type="match status" value="1"/>
</dbReference>
<feature type="transmembrane region" description="Helical" evidence="8">
    <location>
        <begin position="82"/>
        <end position="103"/>
    </location>
</feature>
<evidence type="ECO:0000256" key="8">
    <source>
        <dbReference type="SAM" id="Phobius"/>
    </source>
</evidence>